<gene>
    <name evidence="2" type="ORF">SAMN02745114_00938</name>
</gene>
<organism evidence="2 3">
    <name type="scientific">Eubacterium coprostanoligenes</name>
    <dbReference type="NCBI Taxonomy" id="290054"/>
    <lineage>
        <taxon>Bacteria</taxon>
        <taxon>Bacillati</taxon>
        <taxon>Bacillota</taxon>
        <taxon>Clostridia</taxon>
        <taxon>Eubacteriales</taxon>
        <taxon>Eubacteriaceae</taxon>
        <taxon>Eubacterium</taxon>
    </lineage>
</organism>
<name>A0A1T4LKX5_9FIRM</name>
<protein>
    <recommendedName>
        <fullName evidence="1">Phosphatidylglycerol lysyltransferase C-terminal domain-containing protein</fullName>
    </recommendedName>
</protein>
<dbReference type="InterPro" id="IPR024320">
    <property type="entry name" value="LPG_synthase_C"/>
</dbReference>
<dbReference type="Gene3D" id="3.40.630.30">
    <property type="match status" value="1"/>
</dbReference>
<keyword evidence="3" id="KW-1185">Reference proteome</keyword>
<dbReference type="Proteomes" id="UP000190657">
    <property type="component" value="Unassembled WGS sequence"/>
</dbReference>
<dbReference type="EMBL" id="FUWW01000008">
    <property type="protein sequence ID" value="SJZ55158.1"/>
    <property type="molecule type" value="Genomic_DNA"/>
</dbReference>
<feature type="domain" description="Phosphatidylglycerol lysyltransferase C-terminal" evidence="1">
    <location>
        <begin position="25"/>
        <end position="290"/>
    </location>
</feature>
<evidence type="ECO:0000313" key="3">
    <source>
        <dbReference type="Proteomes" id="UP000190657"/>
    </source>
</evidence>
<evidence type="ECO:0000313" key="2">
    <source>
        <dbReference type="EMBL" id="SJZ55158.1"/>
    </source>
</evidence>
<dbReference type="PANTHER" id="PTHR41373:SF1">
    <property type="entry name" value="PHOSPHATIDYLGLYCEROL LYSYLTRANSFERASE C-TERMINAL DOMAIN-CONTAINING PROTEIN"/>
    <property type="match status" value="1"/>
</dbReference>
<dbReference type="STRING" id="290054.SAMN02745114_00938"/>
<reference evidence="2 3" key="1">
    <citation type="submission" date="2017-02" db="EMBL/GenBank/DDBJ databases">
        <authorList>
            <person name="Peterson S.W."/>
        </authorList>
    </citation>
    <scope>NUCLEOTIDE SEQUENCE [LARGE SCALE GENOMIC DNA]</scope>
    <source>
        <strain evidence="2 3">ATCC 51222</strain>
    </source>
</reference>
<dbReference type="SUPFAM" id="SSF55729">
    <property type="entry name" value="Acyl-CoA N-acyltransferases (Nat)"/>
    <property type="match status" value="2"/>
</dbReference>
<dbReference type="PIRSF" id="PIRSF018688">
    <property type="entry name" value="UCP018688"/>
    <property type="match status" value="1"/>
</dbReference>
<dbReference type="InterPro" id="IPR016732">
    <property type="entry name" value="UCP018688"/>
</dbReference>
<dbReference type="OrthoDB" id="9765580at2"/>
<accession>A0A1T4LKX5</accession>
<proteinExistence type="predicted"/>
<dbReference type="InterPro" id="IPR016181">
    <property type="entry name" value="Acyl_CoA_acyltransferase"/>
</dbReference>
<evidence type="ECO:0000259" key="1">
    <source>
        <dbReference type="Pfam" id="PF09924"/>
    </source>
</evidence>
<sequence length="297" mass="34390">MLEFKKPEITDKQWVNDCLAHANSMNCEYTFGNLFIWQKSYSTEICKYKDFLICKWNDDGTVTYSLPLGEGDFTDAVDAIIDYAKSNGETPVIYGITEGYLGLMQEAFTGKFTYKYDDGNNDYIYSTEKMASLSGKKYHGKRNHITNFKKNNPDWSFEKISKDNIDECLALHSKWIENKDPDDEDYSLEFEAVKKAFEYFDELDMVGGLIRVNGEVIAYTLGEPQMNGHCFVSHFEKAPTDMIGAYPIINQEFTKNCLMQYEYVNREEDLGIEGLRKAKQSYHPEIWLEKCTAIYND</sequence>
<dbReference type="PANTHER" id="PTHR41373">
    <property type="entry name" value="DUF2156 DOMAIN-CONTAINING PROTEIN"/>
    <property type="match status" value="1"/>
</dbReference>
<dbReference type="RefSeq" id="WP_078768428.1">
    <property type="nucleotide sequence ID" value="NZ_FUWW01000008.1"/>
</dbReference>
<dbReference type="AlphaFoldDB" id="A0A1T4LKX5"/>
<dbReference type="Pfam" id="PF09924">
    <property type="entry name" value="LPG_synthase_C"/>
    <property type="match status" value="1"/>
</dbReference>